<organism evidence="1 2">
    <name type="scientific">Sistotremastrum suecicum HHB10207 ss-3</name>
    <dbReference type="NCBI Taxonomy" id="1314776"/>
    <lineage>
        <taxon>Eukaryota</taxon>
        <taxon>Fungi</taxon>
        <taxon>Dikarya</taxon>
        <taxon>Basidiomycota</taxon>
        <taxon>Agaricomycotina</taxon>
        <taxon>Agaricomycetes</taxon>
        <taxon>Sistotremastrales</taxon>
        <taxon>Sistotremastraceae</taxon>
        <taxon>Sistotremastrum</taxon>
    </lineage>
</organism>
<protein>
    <submittedName>
        <fullName evidence="1">Uncharacterized protein</fullName>
    </submittedName>
</protein>
<reference evidence="1 2" key="1">
    <citation type="journal article" date="2016" name="Mol. Biol. Evol.">
        <title>Comparative Genomics of Early-Diverging Mushroom-Forming Fungi Provides Insights into the Origins of Lignocellulose Decay Capabilities.</title>
        <authorList>
            <person name="Nagy L.G."/>
            <person name="Riley R."/>
            <person name="Tritt A."/>
            <person name="Adam C."/>
            <person name="Daum C."/>
            <person name="Floudas D."/>
            <person name="Sun H."/>
            <person name="Yadav J.S."/>
            <person name="Pangilinan J."/>
            <person name="Larsson K.H."/>
            <person name="Matsuura K."/>
            <person name="Barry K."/>
            <person name="Labutti K."/>
            <person name="Kuo R."/>
            <person name="Ohm R.A."/>
            <person name="Bhattacharya S.S."/>
            <person name="Shirouzu T."/>
            <person name="Yoshinaga Y."/>
            <person name="Martin F.M."/>
            <person name="Grigoriev I.V."/>
            <person name="Hibbett D.S."/>
        </authorList>
    </citation>
    <scope>NUCLEOTIDE SEQUENCE [LARGE SCALE GENOMIC DNA]</scope>
    <source>
        <strain evidence="1 2">HHB10207 ss-3</strain>
    </source>
</reference>
<evidence type="ECO:0000313" key="1">
    <source>
        <dbReference type="EMBL" id="KZT38024.1"/>
    </source>
</evidence>
<dbReference type="Proteomes" id="UP000076798">
    <property type="component" value="Unassembled WGS sequence"/>
</dbReference>
<keyword evidence="2" id="KW-1185">Reference proteome</keyword>
<accession>A0A166D0N4</accession>
<dbReference type="EMBL" id="KV428071">
    <property type="protein sequence ID" value="KZT38024.1"/>
    <property type="molecule type" value="Genomic_DNA"/>
</dbReference>
<gene>
    <name evidence="1" type="ORF">SISSUDRAFT_1047609</name>
</gene>
<sequence>MEKVMRGLRALDATEAVAACGHVVCPGLKRMQILIPKADVLDDPKEKVLGMLKNLQETRKRWVTEKRCELLQTRSISLDRFQRAYFDVSI</sequence>
<evidence type="ECO:0000313" key="2">
    <source>
        <dbReference type="Proteomes" id="UP000076798"/>
    </source>
</evidence>
<proteinExistence type="predicted"/>
<dbReference type="AlphaFoldDB" id="A0A166D0N4"/>
<name>A0A166D0N4_9AGAM</name>